<keyword evidence="3" id="KW-1185">Reference proteome</keyword>
<evidence type="ECO:0008006" key="4">
    <source>
        <dbReference type="Google" id="ProtNLM"/>
    </source>
</evidence>
<dbReference type="SUPFAM" id="SSF54928">
    <property type="entry name" value="RNA-binding domain, RBD"/>
    <property type="match status" value="1"/>
</dbReference>
<feature type="region of interest" description="Disordered" evidence="1">
    <location>
        <begin position="1"/>
        <end position="82"/>
    </location>
</feature>
<dbReference type="GO" id="GO:0003676">
    <property type="term" value="F:nucleic acid binding"/>
    <property type="evidence" value="ECO:0007669"/>
    <property type="project" value="InterPro"/>
</dbReference>
<dbReference type="Gene3D" id="3.30.70.330">
    <property type="match status" value="1"/>
</dbReference>
<protein>
    <recommendedName>
        <fullName evidence="4">RRM domain-containing protein</fullName>
    </recommendedName>
</protein>
<evidence type="ECO:0000313" key="3">
    <source>
        <dbReference type="Proteomes" id="UP000799750"/>
    </source>
</evidence>
<feature type="compositionally biased region" description="Basic residues" evidence="1">
    <location>
        <begin position="293"/>
        <end position="303"/>
    </location>
</feature>
<dbReference type="OrthoDB" id="5374349at2759"/>
<reference evidence="2" key="1">
    <citation type="journal article" date="2020" name="Stud. Mycol.">
        <title>101 Dothideomycetes genomes: a test case for predicting lifestyles and emergence of pathogens.</title>
        <authorList>
            <person name="Haridas S."/>
            <person name="Albert R."/>
            <person name="Binder M."/>
            <person name="Bloem J."/>
            <person name="Labutti K."/>
            <person name="Salamov A."/>
            <person name="Andreopoulos B."/>
            <person name="Baker S."/>
            <person name="Barry K."/>
            <person name="Bills G."/>
            <person name="Bluhm B."/>
            <person name="Cannon C."/>
            <person name="Castanera R."/>
            <person name="Culley D."/>
            <person name="Daum C."/>
            <person name="Ezra D."/>
            <person name="Gonzalez J."/>
            <person name="Henrissat B."/>
            <person name="Kuo A."/>
            <person name="Liang C."/>
            <person name="Lipzen A."/>
            <person name="Lutzoni F."/>
            <person name="Magnuson J."/>
            <person name="Mondo S."/>
            <person name="Nolan M."/>
            <person name="Ohm R."/>
            <person name="Pangilinan J."/>
            <person name="Park H.-J."/>
            <person name="Ramirez L."/>
            <person name="Alfaro M."/>
            <person name="Sun H."/>
            <person name="Tritt A."/>
            <person name="Yoshinaga Y."/>
            <person name="Zwiers L.-H."/>
            <person name="Turgeon B."/>
            <person name="Goodwin S."/>
            <person name="Spatafora J."/>
            <person name="Crous P."/>
            <person name="Grigoriev I."/>
        </authorList>
    </citation>
    <scope>NUCLEOTIDE SEQUENCE</scope>
    <source>
        <strain evidence="2">CBS 269.34</strain>
    </source>
</reference>
<organism evidence="2 3">
    <name type="scientific">Lophium mytilinum</name>
    <dbReference type="NCBI Taxonomy" id="390894"/>
    <lineage>
        <taxon>Eukaryota</taxon>
        <taxon>Fungi</taxon>
        <taxon>Dikarya</taxon>
        <taxon>Ascomycota</taxon>
        <taxon>Pezizomycotina</taxon>
        <taxon>Dothideomycetes</taxon>
        <taxon>Pleosporomycetidae</taxon>
        <taxon>Mytilinidiales</taxon>
        <taxon>Mytilinidiaceae</taxon>
        <taxon>Lophium</taxon>
    </lineage>
</organism>
<accession>A0A6A6RAK2</accession>
<dbReference type="InterPro" id="IPR012677">
    <property type="entry name" value="Nucleotide-bd_a/b_plait_sf"/>
</dbReference>
<feature type="compositionally biased region" description="Basic and acidic residues" evidence="1">
    <location>
        <begin position="242"/>
        <end position="273"/>
    </location>
</feature>
<dbReference type="AlphaFoldDB" id="A0A6A6RAK2"/>
<feature type="compositionally biased region" description="Polar residues" evidence="1">
    <location>
        <begin position="228"/>
        <end position="240"/>
    </location>
</feature>
<dbReference type="Proteomes" id="UP000799750">
    <property type="component" value="Unassembled WGS sequence"/>
</dbReference>
<name>A0A6A6RAK2_9PEZI</name>
<feature type="region of interest" description="Disordered" evidence="1">
    <location>
        <begin position="222"/>
        <end position="303"/>
    </location>
</feature>
<dbReference type="EMBL" id="MU004183">
    <property type="protein sequence ID" value="KAF2500517.1"/>
    <property type="molecule type" value="Genomic_DNA"/>
</dbReference>
<evidence type="ECO:0000256" key="1">
    <source>
        <dbReference type="SAM" id="MobiDB-lite"/>
    </source>
</evidence>
<proteinExistence type="predicted"/>
<evidence type="ECO:0000313" key="2">
    <source>
        <dbReference type="EMBL" id="KAF2500517.1"/>
    </source>
</evidence>
<dbReference type="InterPro" id="IPR035979">
    <property type="entry name" value="RBD_domain_sf"/>
</dbReference>
<gene>
    <name evidence="2" type="ORF">BU16DRAFT_547327</name>
</gene>
<sequence length="303" mass="32627">MSAGKESASFDAIIQESRKRKKNEALASEIFGRGKKGSGAGIGARKNPSQTPSLASRVGITKRSASAAPKPNVNGKWGHDLHAQNNPRARVAQLSRTASTSRIEQRSNRFVNDLRSDEPSPLSAQANIWGNATNGASGISIRGMAGPYTVIASNFAPGTTAADIEAVMAPIGGEMLGCKLASKEPTVIAEMVFVNREGADNVIDTFNNKKADGRLLYVYMKYGPPSQPTTRTPTGPSAQAQRPDRDAMDVDEQDRGRLRYDSQNNARDEDYSDGRYGFNENGAPAPPTQPRQNFRRGRGAYRG</sequence>